<dbReference type="InterPro" id="IPR033911">
    <property type="entry name" value="MetRS_core"/>
</dbReference>
<dbReference type="RefSeq" id="WP_255391617.1">
    <property type="nucleotide sequence ID" value="NZ_CP101509.1"/>
</dbReference>
<protein>
    <recommendedName>
        <fullName evidence="1">methionine--tRNA ligase</fullName>
        <ecNumber evidence="1">6.1.1.10</ecNumber>
    </recommendedName>
</protein>
<dbReference type="GO" id="GO:0016874">
    <property type="term" value="F:ligase activity"/>
    <property type="evidence" value="ECO:0007669"/>
    <property type="project" value="UniProtKB-KW"/>
</dbReference>
<dbReference type="EMBL" id="CP101509">
    <property type="protein sequence ID" value="UTV30271.1"/>
    <property type="molecule type" value="Genomic_DNA"/>
</dbReference>
<dbReference type="PRINTS" id="PR01041">
    <property type="entry name" value="TRNASYNTHMET"/>
</dbReference>
<dbReference type="SUPFAM" id="SSF52374">
    <property type="entry name" value="Nucleotidylyl transferase"/>
    <property type="match status" value="1"/>
</dbReference>
<evidence type="ECO:0000259" key="8">
    <source>
        <dbReference type="Pfam" id="PF09334"/>
    </source>
</evidence>
<reference evidence="9" key="1">
    <citation type="submission" date="2022-07" db="EMBL/GenBank/DDBJ databases">
        <title>Genome sequencing of Photobacterium atrarenae GJH2-4.</title>
        <authorList>
            <person name="Park S.-J."/>
        </authorList>
    </citation>
    <scope>NUCLEOTIDE SEQUENCE</scope>
    <source>
        <strain evidence="9">GJH2-4</strain>
    </source>
</reference>
<dbReference type="PANTHER" id="PTHR43326">
    <property type="entry name" value="METHIONYL-TRNA SYNTHETASE"/>
    <property type="match status" value="1"/>
</dbReference>
<dbReference type="CDD" id="cd00814">
    <property type="entry name" value="MetRS_core"/>
    <property type="match status" value="1"/>
</dbReference>
<evidence type="ECO:0000256" key="4">
    <source>
        <dbReference type="ARBA" id="ARBA00022840"/>
    </source>
</evidence>
<evidence type="ECO:0000256" key="3">
    <source>
        <dbReference type="ARBA" id="ARBA00022741"/>
    </source>
</evidence>
<dbReference type="SUPFAM" id="SSF47323">
    <property type="entry name" value="Anticodon-binding domain of a subclass of class I aminoacyl-tRNA synthetases"/>
    <property type="match status" value="1"/>
</dbReference>
<evidence type="ECO:0000313" key="10">
    <source>
        <dbReference type="Proteomes" id="UP001057998"/>
    </source>
</evidence>
<proteinExistence type="inferred from homology"/>
<accession>A0ABY5GM97</accession>
<evidence type="ECO:0000313" key="9">
    <source>
        <dbReference type="EMBL" id="UTV30271.1"/>
    </source>
</evidence>
<evidence type="ECO:0000256" key="6">
    <source>
        <dbReference type="ARBA" id="ARBA00023146"/>
    </source>
</evidence>
<dbReference type="Gene3D" id="3.40.50.620">
    <property type="entry name" value="HUPs"/>
    <property type="match status" value="1"/>
</dbReference>
<dbReference type="InterPro" id="IPR023457">
    <property type="entry name" value="Met-tRNA_synth_2"/>
</dbReference>
<organism evidence="9 10">
    <name type="scientific">Photobacterium atrarenae</name>
    <dbReference type="NCBI Taxonomy" id="865757"/>
    <lineage>
        <taxon>Bacteria</taxon>
        <taxon>Pseudomonadati</taxon>
        <taxon>Pseudomonadota</taxon>
        <taxon>Gammaproteobacteria</taxon>
        <taxon>Vibrionales</taxon>
        <taxon>Vibrionaceae</taxon>
        <taxon>Photobacterium</taxon>
    </lineage>
</organism>
<keyword evidence="3 7" id="KW-0547">Nucleotide-binding</keyword>
<keyword evidence="10" id="KW-1185">Reference proteome</keyword>
<dbReference type="Gene3D" id="2.170.220.10">
    <property type="match status" value="1"/>
</dbReference>
<comment type="similarity">
    <text evidence="7">Belongs to the class-I aminoacyl-tRNA synthetase family.</text>
</comment>
<evidence type="ECO:0000256" key="2">
    <source>
        <dbReference type="ARBA" id="ARBA00022598"/>
    </source>
</evidence>
<dbReference type="Proteomes" id="UP001057998">
    <property type="component" value="Chromosome 2"/>
</dbReference>
<dbReference type="PANTHER" id="PTHR43326:SF1">
    <property type="entry name" value="METHIONINE--TRNA LIGASE, MITOCHONDRIAL"/>
    <property type="match status" value="1"/>
</dbReference>
<name>A0ABY5GM97_9GAMM</name>
<keyword evidence="6 7" id="KW-0030">Aminoacyl-tRNA synthetase</keyword>
<evidence type="ECO:0000256" key="1">
    <source>
        <dbReference type="ARBA" id="ARBA00012838"/>
    </source>
</evidence>
<sequence>MTSFVTTPIFYANGKPHLGHAYSGIVADICHRFSQLTGEENVLITGTDEHGQKIASTAQAAATDIATFVDVKAETFAALWPELTIQPDIFIRTTQSAHKAHVREVWQQLFERGDIYLGSYSGQYCVACEQYYSPRELEDEHCPVHKKPVVTVAEETYLFRLENYRQQLLDYYLAHPDLITPSHFQESIMALLREGPLEDLSVSRINNSWGVQVPNHSEHTVYVWIDALFSYITAIQQSGHANTAIANTAHILGKDILKFHALYWPAFLLALDLPLPKKLVVHGWWTIEGQKISKSNPQTTVNPSTFSHQLTADGLRYALVRQKPLYRDGNVAIGELAEVINADLANNFANLVKRNNTLILKYFDGQLDDNLSQDLDAECEQLLSTSRAQLAQVIGHYQDYDIYQVTLVLKQLLDQLNTFFHHRAPWLISKGQDRRQTINTCFVIANVLQQVALSYLPIVPQLSQRVLTEFGIDETQWRLNPNLPLHTIEIQESNSHFARIQLNR</sequence>
<gene>
    <name evidence="9" type="ORF">NNL38_16975</name>
</gene>
<evidence type="ECO:0000256" key="5">
    <source>
        <dbReference type="ARBA" id="ARBA00022917"/>
    </source>
</evidence>
<dbReference type="Pfam" id="PF09334">
    <property type="entry name" value="tRNA-synt_1g"/>
    <property type="match status" value="1"/>
</dbReference>
<keyword evidence="4 7" id="KW-0067">ATP-binding</keyword>
<feature type="domain" description="Methionyl/Leucyl tRNA synthetase" evidence="8">
    <location>
        <begin position="128"/>
        <end position="355"/>
    </location>
</feature>
<dbReference type="EC" id="6.1.1.10" evidence="1"/>
<keyword evidence="5 7" id="KW-0648">Protein biosynthesis</keyword>
<dbReference type="Gene3D" id="1.10.730.10">
    <property type="entry name" value="Isoleucyl-tRNA Synthetase, Domain 1"/>
    <property type="match status" value="1"/>
</dbReference>
<evidence type="ECO:0000256" key="7">
    <source>
        <dbReference type="RuleBase" id="RU363039"/>
    </source>
</evidence>
<dbReference type="InterPro" id="IPR015413">
    <property type="entry name" value="Methionyl/Leucyl_tRNA_Synth"/>
</dbReference>
<dbReference type="InterPro" id="IPR009080">
    <property type="entry name" value="tRNAsynth_Ia_anticodon-bd"/>
</dbReference>
<keyword evidence="2 7" id="KW-0436">Ligase</keyword>
<dbReference type="InterPro" id="IPR014729">
    <property type="entry name" value="Rossmann-like_a/b/a_fold"/>
</dbReference>